<evidence type="ECO:0000256" key="2">
    <source>
        <dbReference type="RuleBase" id="RU003682"/>
    </source>
</evidence>
<evidence type="ECO:0000313" key="6">
    <source>
        <dbReference type="Proteomes" id="UP001375240"/>
    </source>
</evidence>
<reference evidence="5 6" key="1">
    <citation type="submission" date="2019-10" db="EMBL/GenBank/DDBJ databases">
        <authorList>
            <person name="Palmer J.M."/>
        </authorList>
    </citation>
    <scope>NUCLEOTIDE SEQUENCE [LARGE SCALE GENOMIC DNA]</scope>
    <source>
        <strain evidence="5 6">TWF696</strain>
    </source>
</reference>
<keyword evidence="6" id="KW-1185">Reference proteome</keyword>
<comment type="caution">
    <text evidence="5">The sequence shown here is derived from an EMBL/GenBank/DDBJ whole genome shotgun (WGS) entry which is preliminary data.</text>
</comment>
<proteinExistence type="inferred from homology"/>
<dbReference type="GO" id="GO:0046872">
    <property type="term" value="F:metal ion binding"/>
    <property type="evidence" value="ECO:0007669"/>
    <property type="project" value="UniProtKB-KW"/>
</dbReference>
<dbReference type="Pfam" id="PF03171">
    <property type="entry name" value="2OG-FeII_Oxy"/>
    <property type="match status" value="1"/>
</dbReference>
<evidence type="ECO:0000259" key="4">
    <source>
        <dbReference type="PROSITE" id="PS51471"/>
    </source>
</evidence>
<dbReference type="InterPro" id="IPR027443">
    <property type="entry name" value="IPNS-like_sf"/>
</dbReference>
<dbReference type="EMBL" id="JAVHNQ010000009">
    <property type="protein sequence ID" value="KAK6338715.1"/>
    <property type="molecule type" value="Genomic_DNA"/>
</dbReference>
<dbReference type="Gene3D" id="2.60.120.330">
    <property type="entry name" value="B-lactam Antibiotic, Isopenicillin N Synthase, Chain"/>
    <property type="match status" value="1"/>
</dbReference>
<dbReference type="AlphaFoldDB" id="A0AAV9UAX6"/>
<dbReference type="PANTHER" id="PTHR47990">
    <property type="entry name" value="2-OXOGLUTARATE (2OG) AND FE(II)-DEPENDENT OXYGENASE SUPERFAMILY PROTEIN-RELATED"/>
    <property type="match status" value="1"/>
</dbReference>
<feature type="compositionally biased region" description="Polar residues" evidence="3">
    <location>
        <begin position="27"/>
        <end position="41"/>
    </location>
</feature>
<keyword evidence="2" id="KW-0408">Iron</keyword>
<feature type="region of interest" description="Disordered" evidence="3">
    <location>
        <begin position="1"/>
        <end position="46"/>
    </location>
</feature>
<keyword evidence="2" id="KW-0560">Oxidoreductase</keyword>
<gene>
    <name evidence="5" type="ORF">TWF696_009527</name>
</gene>
<evidence type="ECO:0000313" key="5">
    <source>
        <dbReference type="EMBL" id="KAK6338715.1"/>
    </source>
</evidence>
<protein>
    <recommendedName>
        <fullName evidence="4">Fe2OG dioxygenase domain-containing protein</fullName>
    </recommendedName>
</protein>
<dbReference type="InterPro" id="IPR044861">
    <property type="entry name" value="IPNS-like_FE2OG_OXY"/>
</dbReference>
<dbReference type="Proteomes" id="UP001375240">
    <property type="component" value="Unassembled WGS sequence"/>
</dbReference>
<accession>A0AAV9UAX6</accession>
<dbReference type="SUPFAM" id="SSF51197">
    <property type="entry name" value="Clavaminate synthase-like"/>
    <property type="match status" value="1"/>
</dbReference>
<name>A0AAV9UAX6_9PEZI</name>
<keyword evidence="2" id="KW-0479">Metal-binding</keyword>
<organism evidence="5 6">
    <name type="scientific">Orbilia brochopaga</name>
    <dbReference type="NCBI Taxonomy" id="3140254"/>
    <lineage>
        <taxon>Eukaryota</taxon>
        <taxon>Fungi</taxon>
        <taxon>Dikarya</taxon>
        <taxon>Ascomycota</taxon>
        <taxon>Pezizomycotina</taxon>
        <taxon>Orbiliomycetes</taxon>
        <taxon>Orbiliales</taxon>
        <taxon>Orbiliaceae</taxon>
        <taxon>Orbilia</taxon>
    </lineage>
</organism>
<comment type="similarity">
    <text evidence="1 2">Belongs to the iron/ascorbate-dependent oxidoreductase family.</text>
</comment>
<dbReference type="PROSITE" id="PS51471">
    <property type="entry name" value="FE2OG_OXY"/>
    <property type="match status" value="1"/>
</dbReference>
<dbReference type="GO" id="GO:0016491">
    <property type="term" value="F:oxidoreductase activity"/>
    <property type="evidence" value="ECO:0007669"/>
    <property type="project" value="UniProtKB-KW"/>
</dbReference>
<sequence length="385" mass="42504">MSRIATQIKALFSSSTHPPAPKRNAKGTPSVSDKSTGTSANAADPPALPKVRYADLHLIPQTLAKYPAFYLIDHPLPPPPFPQARQLLTAPESVKATLIDKGKSTTRGYHHAKHSGREWWDYSSEGEDRDMRLAPDDEEFRRVSKEYHEQSVELLKQICWTFNKDGEEDVVPREVMGGGGFTGMRYLRYSPDVFDETQTAEESPPVAGASRLDGKNVGTGDLVAKISHAQGGYTELHADSDDLPRIEAHTDLSLFTLIAATEPSGLYIWNRRCGVFPAPPVENAVLVMPGDCMAYYTAVKGKNPLDSLDAIGEKTVLPAAHAVVVPKGVGERYSVVVFLRPDRDAVVSKRMVRRKGVEEVEETALWWLATEKLEVEGRKCWLADI</sequence>
<feature type="domain" description="Fe2OG dioxygenase" evidence="4">
    <location>
        <begin position="180"/>
        <end position="341"/>
    </location>
</feature>
<dbReference type="InterPro" id="IPR005123">
    <property type="entry name" value="Oxoglu/Fe-dep_dioxygenase_dom"/>
</dbReference>
<evidence type="ECO:0000256" key="1">
    <source>
        <dbReference type="ARBA" id="ARBA00008056"/>
    </source>
</evidence>
<dbReference type="InterPro" id="IPR050231">
    <property type="entry name" value="Iron_ascorbate_oxido_reductase"/>
</dbReference>
<evidence type="ECO:0000256" key="3">
    <source>
        <dbReference type="SAM" id="MobiDB-lite"/>
    </source>
</evidence>